<dbReference type="EMBL" id="CAUYUJ010010446">
    <property type="protein sequence ID" value="CAK0829410.1"/>
    <property type="molecule type" value="Genomic_DNA"/>
</dbReference>
<evidence type="ECO:0000313" key="3">
    <source>
        <dbReference type="Proteomes" id="UP001189429"/>
    </source>
</evidence>
<feature type="region of interest" description="Disordered" evidence="1">
    <location>
        <begin position="1"/>
        <end position="45"/>
    </location>
</feature>
<dbReference type="Proteomes" id="UP001189429">
    <property type="component" value="Unassembled WGS sequence"/>
</dbReference>
<comment type="caution">
    <text evidence="2">The sequence shown here is derived from an EMBL/GenBank/DDBJ whole genome shotgun (WGS) entry which is preliminary data.</text>
</comment>
<organism evidence="2 3">
    <name type="scientific">Prorocentrum cordatum</name>
    <dbReference type="NCBI Taxonomy" id="2364126"/>
    <lineage>
        <taxon>Eukaryota</taxon>
        <taxon>Sar</taxon>
        <taxon>Alveolata</taxon>
        <taxon>Dinophyceae</taxon>
        <taxon>Prorocentrales</taxon>
        <taxon>Prorocentraceae</taxon>
        <taxon>Prorocentrum</taxon>
    </lineage>
</organism>
<evidence type="ECO:0000313" key="2">
    <source>
        <dbReference type="EMBL" id="CAK0829410.1"/>
    </source>
</evidence>
<accession>A0ABN9SGN1</accession>
<evidence type="ECO:0000256" key="1">
    <source>
        <dbReference type="SAM" id="MobiDB-lite"/>
    </source>
</evidence>
<feature type="region of interest" description="Disordered" evidence="1">
    <location>
        <begin position="1056"/>
        <end position="1086"/>
    </location>
</feature>
<gene>
    <name evidence="2" type="ORF">PCOR1329_LOCUS28363</name>
</gene>
<protein>
    <submittedName>
        <fullName evidence="2">Uncharacterized protein</fullName>
    </submittedName>
</protein>
<reference evidence="2" key="1">
    <citation type="submission" date="2023-10" db="EMBL/GenBank/DDBJ databases">
        <authorList>
            <person name="Chen Y."/>
            <person name="Shah S."/>
            <person name="Dougan E. K."/>
            <person name="Thang M."/>
            <person name="Chan C."/>
        </authorList>
    </citation>
    <scope>NUCLEOTIDE SEQUENCE [LARGE SCALE GENOMIC DNA]</scope>
</reference>
<name>A0ABN9SGN1_9DINO</name>
<keyword evidence="3" id="KW-1185">Reference proteome</keyword>
<feature type="region of interest" description="Disordered" evidence="1">
    <location>
        <begin position="748"/>
        <end position="778"/>
    </location>
</feature>
<feature type="compositionally biased region" description="Low complexity" evidence="1">
    <location>
        <begin position="24"/>
        <end position="45"/>
    </location>
</feature>
<proteinExistence type="predicted"/>
<feature type="compositionally biased region" description="Low complexity" evidence="1">
    <location>
        <begin position="751"/>
        <end position="778"/>
    </location>
</feature>
<sequence length="1086" mass="118243">MRRAAPAASKAQAKDRRMDDSCSDSDIQGQPGASAPRAAPGPAGSAHLYKPCESIEMRFPGLKGVALQDAVFNVYTVPGKRGITVVQEYAEKVAEFGNVPGARGEPRCTLHTSGEFPLQVLTYGTLTRAFYLAVDMERKANEFEDEPGPDNDYIVNPCIKLSLQKGLPNVTCFNAETPRDVVDWLVNWHNHWHSGSSFTVIQLFDWCKKLNTDFKATKLTDTPYASLWEYASAKYATTATRRFSSENDIKACKALLGTLKRHQLLTWTVEFLGKYCKFTEERFSNAAVVFNLHAVSVALFSSEVRSGVSMELIAEIWKVAVEFIVPTAGLPGRSKPWLFDESQIDMCKWLSVDIECGVSYRRANQLAEKTQLAAETAKADAQKAAVNAAELEAQGENPPPAKKPKVAPAGRPPVESLTDLEMQKIWVVDAALCLISAMSDADLDDDGKWAIFRSLMSMGLEFCLAKVVQLGQVKYAKWSELRCKLRDVAASSACNLQLGNSSTTTASDVLEWDAEKDGQSAPEPQPSATCDESTALMRLESAIAAAGAELDRFLMANKLTAPAKLHPAHRSINKRMFDLLGESQGQLLADKSRSDDAGPFVAHLLGLVKDILMAEISEAMLGIGQLAVRYVRQTSQLPGVVMKYFKDTPTLITFARLRATYAKLLLTDVLDVQEMFHDATGMGGAAQGTAPTIKLEVLKGRLDNLDGLRDVDPVLPYSDWASVYTEYLVALYIGADPDSTLRGLVESRRVPGTPTSSAPSPSGESSQAPTFQAQTQQQPQSFHVVQQQMTTEQPPHPLAMLQGVYACRRRYMDERAMSLAAGSPINLDTARRFPPAWWIKQFLMLVEAELYSRSFSARAVAPFGSTRMGWAAPAPAAKAKAKAKPNLAKEHEKPSMTVALDSGFSTCFCGPVTLTRPPAGRSFPVAAIKVTAPDSQDDTTFGVYCVADAVGTVNNECPCPAWIVRVVDDDDQATLEMKAQAVTIDLPPHLVFEGMASFKLKLVPVRAFVGREVQLTRHEIPTDLPPKRKAARHANAAPADASALFGPTAAAAYMAAHPARPGSATTQQQPAAGRSTKNKDCKHLFE</sequence>
<feature type="compositionally biased region" description="Basic and acidic residues" evidence="1">
    <location>
        <begin position="1077"/>
        <end position="1086"/>
    </location>
</feature>
<feature type="compositionally biased region" description="Low complexity" evidence="1">
    <location>
        <begin position="1"/>
        <end position="11"/>
    </location>
</feature>
<feature type="region of interest" description="Disordered" evidence="1">
    <location>
        <begin position="388"/>
        <end position="413"/>
    </location>
</feature>